<dbReference type="InterPro" id="IPR001828">
    <property type="entry name" value="ANF_lig-bd_rcpt"/>
</dbReference>
<dbReference type="GeneTree" id="ENSGT00940000158852"/>
<dbReference type="OMA" id="WRENDIG"/>
<dbReference type="GO" id="GO:0015276">
    <property type="term" value="F:ligand-gated monoatomic ion channel activity"/>
    <property type="evidence" value="ECO:0007669"/>
    <property type="project" value="InterPro"/>
</dbReference>
<keyword evidence="10" id="KW-0628">Postsynaptic cell membrane</keyword>
<dbReference type="SUPFAM" id="SSF53822">
    <property type="entry name" value="Periplasmic binding protein-like I"/>
    <property type="match status" value="1"/>
</dbReference>
<dbReference type="AlphaFoldDB" id="A0A8C4QTL6"/>
<dbReference type="Gene3D" id="3.40.190.10">
    <property type="entry name" value="Periplasmic binding protein-like II"/>
    <property type="match status" value="1"/>
</dbReference>
<keyword evidence="8" id="KW-0675">Receptor</keyword>
<evidence type="ECO:0000256" key="8">
    <source>
        <dbReference type="ARBA" id="ARBA00023170"/>
    </source>
</evidence>
<comment type="subcellular location">
    <subcellularLocation>
        <location evidence="1">Membrane</location>
        <topology evidence="1">Multi-pass membrane protein</topology>
    </subcellularLocation>
    <subcellularLocation>
        <location evidence="13">Postsynaptic cell membrane</location>
    </subcellularLocation>
</comment>
<dbReference type="PANTHER" id="PTHR18966">
    <property type="entry name" value="IONOTROPIC GLUTAMATE RECEPTOR"/>
    <property type="match status" value="1"/>
</dbReference>
<name>A0A8C4QTL6_EPTBU</name>
<evidence type="ECO:0000256" key="7">
    <source>
        <dbReference type="ARBA" id="ARBA00023136"/>
    </source>
</evidence>
<dbReference type="Pfam" id="PF01094">
    <property type="entry name" value="ANF_receptor"/>
    <property type="match status" value="1"/>
</dbReference>
<accession>A0A8C4QTL6</accession>
<evidence type="ECO:0000256" key="2">
    <source>
        <dbReference type="ARBA" id="ARBA00022448"/>
    </source>
</evidence>
<feature type="transmembrane region" description="Helical" evidence="14">
    <location>
        <begin position="513"/>
        <end position="533"/>
    </location>
</feature>
<dbReference type="SUPFAM" id="SSF53850">
    <property type="entry name" value="Periplasmic binding protein-like II"/>
    <property type="match status" value="1"/>
</dbReference>
<evidence type="ECO:0000256" key="3">
    <source>
        <dbReference type="ARBA" id="ARBA00022692"/>
    </source>
</evidence>
<keyword evidence="5" id="KW-0770">Synapse</keyword>
<keyword evidence="12" id="KW-0407">Ion channel</keyword>
<dbReference type="SMART" id="SM00079">
    <property type="entry name" value="PBPe"/>
    <property type="match status" value="1"/>
</dbReference>
<keyword evidence="2" id="KW-0813">Transport</keyword>
<evidence type="ECO:0000256" key="12">
    <source>
        <dbReference type="ARBA" id="ARBA00023303"/>
    </source>
</evidence>
<dbReference type="Gene3D" id="3.40.50.2300">
    <property type="match status" value="2"/>
</dbReference>
<dbReference type="InterPro" id="IPR001320">
    <property type="entry name" value="Iontro_rcpt_C"/>
</dbReference>
<dbReference type="Pfam" id="PF10613">
    <property type="entry name" value="Lig_chan-Glu_bd"/>
    <property type="match status" value="1"/>
</dbReference>
<dbReference type="InterPro" id="IPR028082">
    <property type="entry name" value="Peripla_BP_I"/>
</dbReference>
<proteinExistence type="predicted"/>
<keyword evidence="6" id="KW-0406">Ion transport</keyword>
<evidence type="ECO:0000256" key="6">
    <source>
        <dbReference type="ARBA" id="ARBA00023065"/>
    </source>
</evidence>
<reference evidence="17" key="2">
    <citation type="submission" date="2025-09" db="UniProtKB">
        <authorList>
            <consortium name="Ensembl"/>
        </authorList>
    </citation>
    <scope>IDENTIFICATION</scope>
</reference>
<sequence>MDDHASCGRGERLAAALAKERLSEGGGDATAHLDLEIFELPEDNDYLATETVCQVLPKGVAAILGPSSSPASAAIISHVCGEKEIPHVKLGPEGNTPVQSPRGSSVNLFPSPADISRAVASLLTAFNHSICSLLCTQTDCLLRHEELMRRFPISREGFSVRLVPEGADPTPLLKEIREDKISTIIIDASINSSLIGTFILLLSFPLFLIYSYVLFVYHSSQDFSLLHLEGQLQGYPRILGFSLYDEKHPFYPEFSRSLNLSQHSCVCLCLKAGLLFDALHGVVRAARALNRSQALAVQPLSCSSTRVWYHGTSLLNYLRMVEYNGLTGRVEFDSRGQRSNYSLRVLQLRRDGLKEIGKWHSQKGLTLDTVFPTAGPSTSLVNRTLIVTSIVENPYLMLKENHKQLRGNDRYQGFCVDLLQEIAAILRFRYAIRLVSDGIYGAPEPNGSWTGLVGELIQGKADLAVASFTITAEREKVIDFSKPFMTLGISILYRVHVARKPGYFSFLDPFSPAVWLFMLLAYLAVSCILFLVARLTPYEWYNPYPCLRAGPSGGRLAVNQYTLGNSLWFPIGGFMQQGSEIMPRALSTRCISGVWSVLHHKHVSTDNQKLNTLIHLGLQGIQRSERCEGLKRSKW</sequence>
<dbReference type="InterPro" id="IPR015683">
    <property type="entry name" value="Ionotropic_Glu_rcpt"/>
</dbReference>
<reference evidence="17" key="1">
    <citation type="submission" date="2025-08" db="UniProtKB">
        <authorList>
            <consortium name="Ensembl"/>
        </authorList>
    </citation>
    <scope>IDENTIFICATION</scope>
</reference>
<evidence type="ECO:0000313" key="17">
    <source>
        <dbReference type="Ensembl" id="ENSEBUP00000019544.1"/>
    </source>
</evidence>
<dbReference type="Gene3D" id="1.10.287.70">
    <property type="match status" value="1"/>
</dbReference>
<keyword evidence="9" id="KW-0325">Glycoprotein</keyword>
<evidence type="ECO:0000256" key="11">
    <source>
        <dbReference type="ARBA" id="ARBA00023286"/>
    </source>
</evidence>
<feature type="domain" description="Ionotropic glutamate receptor L-glutamate and glycine-binding" evidence="16">
    <location>
        <begin position="394"/>
        <end position="458"/>
    </location>
</feature>
<evidence type="ECO:0000256" key="14">
    <source>
        <dbReference type="SAM" id="Phobius"/>
    </source>
</evidence>
<dbReference type="Pfam" id="PF00060">
    <property type="entry name" value="Lig_chan"/>
    <property type="match status" value="1"/>
</dbReference>
<dbReference type="Proteomes" id="UP000694388">
    <property type="component" value="Unplaced"/>
</dbReference>
<evidence type="ECO:0000313" key="18">
    <source>
        <dbReference type="Proteomes" id="UP000694388"/>
    </source>
</evidence>
<keyword evidence="18" id="KW-1185">Reference proteome</keyword>
<dbReference type="SMART" id="SM00918">
    <property type="entry name" value="Lig_chan-Glu_bd"/>
    <property type="match status" value="1"/>
</dbReference>
<keyword evidence="11" id="KW-1071">Ligand-gated ion channel</keyword>
<keyword evidence="7 14" id="KW-0472">Membrane</keyword>
<protein>
    <submittedName>
        <fullName evidence="17">Glutamate ionotropic receptor kainate type subunit 5</fullName>
    </submittedName>
</protein>
<dbReference type="InterPro" id="IPR019594">
    <property type="entry name" value="Glu/Gly-bd"/>
</dbReference>
<evidence type="ECO:0000259" key="16">
    <source>
        <dbReference type="SMART" id="SM00918"/>
    </source>
</evidence>
<dbReference type="Ensembl" id="ENSEBUT00000020120.1">
    <property type="protein sequence ID" value="ENSEBUP00000019544.1"/>
    <property type="gene ID" value="ENSEBUG00000012124.1"/>
</dbReference>
<organism evidence="17 18">
    <name type="scientific">Eptatretus burgeri</name>
    <name type="common">Inshore hagfish</name>
    <dbReference type="NCBI Taxonomy" id="7764"/>
    <lineage>
        <taxon>Eukaryota</taxon>
        <taxon>Metazoa</taxon>
        <taxon>Chordata</taxon>
        <taxon>Craniata</taxon>
        <taxon>Vertebrata</taxon>
        <taxon>Cyclostomata</taxon>
        <taxon>Myxini</taxon>
        <taxon>Myxiniformes</taxon>
        <taxon>Myxinidae</taxon>
        <taxon>Eptatretinae</taxon>
        <taxon>Eptatretus</taxon>
    </lineage>
</organism>
<evidence type="ECO:0000256" key="10">
    <source>
        <dbReference type="ARBA" id="ARBA00023257"/>
    </source>
</evidence>
<evidence type="ECO:0000256" key="9">
    <source>
        <dbReference type="ARBA" id="ARBA00023180"/>
    </source>
</evidence>
<keyword evidence="3 14" id="KW-0812">Transmembrane</keyword>
<evidence type="ECO:0000256" key="1">
    <source>
        <dbReference type="ARBA" id="ARBA00004141"/>
    </source>
</evidence>
<dbReference type="GO" id="GO:0045211">
    <property type="term" value="C:postsynaptic membrane"/>
    <property type="evidence" value="ECO:0007669"/>
    <property type="project" value="UniProtKB-SubCell"/>
</dbReference>
<feature type="transmembrane region" description="Helical" evidence="14">
    <location>
        <begin position="194"/>
        <end position="217"/>
    </location>
</feature>
<gene>
    <name evidence="17" type="primary">GRIK5</name>
</gene>
<evidence type="ECO:0000256" key="5">
    <source>
        <dbReference type="ARBA" id="ARBA00023018"/>
    </source>
</evidence>
<evidence type="ECO:0000259" key="15">
    <source>
        <dbReference type="SMART" id="SM00079"/>
    </source>
</evidence>
<keyword evidence="4 14" id="KW-1133">Transmembrane helix</keyword>
<evidence type="ECO:0000256" key="4">
    <source>
        <dbReference type="ARBA" id="ARBA00022989"/>
    </source>
</evidence>
<evidence type="ECO:0000256" key="13">
    <source>
        <dbReference type="ARBA" id="ARBA00034100"/>
    </source>
</evidence>
<feature type="domain" description="Ionotropic glutamate receptor C-terminal" evidence="15">
    <location>
        <begin position="384"/>
        <end position="605"/>
    </location>
</feature>